<gene>
    <name evidence="1" type="ORF">CONCODRAFT_9511</name>
</gene>
<keyword evidence="2" id="KW-1185">Reference proteome</keyword>
<dbReference type="InterPro" id="IPR032675">
    <property type="entry name" value="LRR_dom_sf"/>
</dbReference>
<evidence type="ECO:0008006" key="3">
    <source>
        <dbReference type="Google" id="ProtNLM"/>
    </source>
</evidence>
<name>A0A137P041_CONC2</name>
<dbReference type="Proteomes" id="UP000070444">
    <property type="component" value="Unassembled WGS sequence"/>
</dbReference>
<organism evidence="1 2">
    <name type="scientific">Conidiobolus coronatus (strain ATCC 28846 / CBS 209.66 / NRRL 28638)</name>
    <name type="common">Delacroixia coronata</name>
    <dbReference type="NCBI Taxonomy" id="796925"/>
    <lineage>
        <taxon>Eukaryota</taxon>
        <taxon>Fungi</taxon>
        <taxon>Fungi incertae sedis</taxon>
        <taxon>Zoopagomycota</taxon>
        <taxon>Entomophthoromycotina</taxon>
        <taxon>Entomophthoromycetes</taxon>
        <taxon>Entomophthorales</taxon>
        <taxon>Ancylistaceae</taxon>
        <taxon>Conidiobolus</taxon>
    </lineage>
</organism>
<evidence type="ECO:0000313" key="1">
    <source>
        <dbReference type="EMBL" id="KXN68281.1"/>
    </source>
</evidence>
<feature type="non-terminal residue" evidence="1">
    <location>
        <position position="1"/>
    </location>
</feature>
<proteinExistence type="predicted"/>
<evidence type="ECO:0000313" key="2">
    <source>
        <dbReference type="Proteomes" id="UP000070444"/>
    </source>
</evidence>
<dbReference type="Gene3D" id="3.80.10.10">
    <property type="entry name" value="Ribonuclease Inhibitor"/>
    <property type="match status" value="1"/>
</dbReference>
<reference evidence="1 2" key="1">
    <citation type="journal article" date="2015" name="Genome Biol. Evol.">
        <title>Phylogenomic analyses indicate that early fungi evolved digesting cell walls of algal ancestors of land plants.</title>
        <authorList>
            <person name="Chang Y."/>
            <person name="Wang S."/>
            <person name="Sekimoto S."/>
            <person name="Aerts A.L."/>
            <person name="Choi C."/>
            <person name="Clum A."/>
            <person name="LaButti K.M."/>
            <person name="Lindquist E.A."/>
            <person name="Yee Ngan C."/>
            <person name="Ohm R.A."/>
            <person name="Salamov A.A."/>
            <person name="Grigoriev I.V."/>
            <person name="Spatafora J.W."/>
            <person name="Berbee M.L."/>
        </authorList>
    </citation>
    <scope>NUCLEOTIDE SEQUENCE [LARGE SCALE GENOMIC DNA]</scope>
    <source>
        <strain evidence="1 2">NRRL 28638</strain>
    </source>
</reference>
<accession>A0A137P041</accession>
<dbReference type="SUPFAM" id="SSF52047">
    <property type="entry name" value="RNI-like"/>
    <property type="match status" value="1"/>
</dbReference>
<dbReference type="EMBL" id="KQ964585">
    <property type="protein sequence ID" value="KXN68281.1"/>
    <property type="molecule type" value="Genomic_DNA"/>
</dbReference>
<protein>
    <recommendedName>
        <fullName evidence="3">F-box domain-containing protein</fullName>
    </recommendedName>
</protein>
<dbReference type="AlphaFoldDB" id="A0A137P041"/>
<sequence length="336" mass="39657">PKLKLAQSVYLDCVVIKAFTQALVKLLPNIKALRFDGNCDYSCDCDGEWQQDLITVLSCIDGLEHVEIEYEALNNIRISTKNQIFPKSLKSLIIRMHRSYEIYDKYLYLYDTIDSTYINLHTISIYSNRLLQNLSSGLPNLQKVEIEIVNLDKSKFIKFIKANPQLRNLDTRFWYYKEEMIKAVLSSIHLQHWLICGWTWEDTEVNNLPSNYSIKHLRISYDVPAPIALKIINACKSIKNLDLSCYEYHLNSLEWSKFERRINILNLSYDKWTPNDIKEIDASRLFNSIHIERRYNIDENTIKLYIDKINSFKLNNYKFIILTTKSFILELINKTN</sequence>